<evidence type="ECO:0000256" key="1">
    <source>
        <dbReference type="ARBA" id="ARBA00004571"/>
    </source>
</evidence>
<dbReference type="AlphaFoldDB" id="A0A0U3LKR7"/>
<dbReference type="Pfam" id="PF03349">
    <property type="entry name" value="Toluene_X"/>
    <property type="match status" value="1"/>
</dbReference>
<dbReference type="EMBL" id="CP013729">
    <property type="protein sequence ID" value="ALV06994.1"/>
    <property type="molecule type" value="Genomic_DNA"/>
</dbReference>
<name>A0A0U3LKR7_9BURK</name>
<comment type="subcellular location">
    <subcellularLocation>
        <location evidence="1">Cell outer membrane</location>
        <topology evidence="1">Multi-pass membrane protein</topology>
    </subcellularLocation>
</comment>
<evidence type="ECO:0000313" key="8">
    <source>
        <dbReference type="EMBL" id="ALV06994.1"/>
    </source>
</evidence>
<dbReference type="GO" id="GO:0015483">
    <property type="term" value="F:long-chain fatty acid transporting porin activity"/>
    <property type="evidence" value="ECO:0007669"/>
    <property type="project" value="TreeGrafter"/>
</dbReference>
<dbReference type="RefSeq" id="WP_198164768.1">
    <property type="nucleotide sequence ID" value="NZ_CP013729.1"/>
</dbReference>
<evidence type="ECO:0000256" key="3">
    <source>
        <dbReference type="ARBA" id="ARBA00022452"/>
    </source>
</evidence>
<evidence type="ECO:0000256" key="7">
    <source>
        <dbReference type="ARBA" id="ARBA00023237"/>
    </source>
</evidence>
<dbReference type="KEGG" id="rdp:RD2015_2527"/>
<evidence type="ECO:0000313" key="9">
    <source>
        <dbReference type="Proteomes" id="UP000060699"/>
    </source>
</evidence>
<evidence type="ECO:0000256" key="2">
    <source>
        <dbReference type="ARBA" id="ARBA00008163"/>
    </source>
</evidence>
<dbReference type="Gene3D" id="2.40.160.60">
    <property type="entry name" value="Outer membrane protein transport protein (OMPP1/FadL/TodX)"/>
    <property type="match status" value="1"/>
</dbReference>
<accession>A0A0U3LKR7</accession>
<dbReference type="PANTHER" id="PTHR35093:SF3">
    <property type="entry name" value="LONG-CHAIN FATTY ACID TRANSPORT PROTEIN"/>
    <property type="match status" value="1"/>
</dbReference>
<dbReference type="PATRIC" id="fig|76731.3.peg.2585"/>
<proteinExistence type="inferred from homology"/>
<dbReference type="InterPro" id="IPR005017">
    <property type="entry name" value="OMPP1/FadL/TodX"/>
</dbReference>
<dbReference type="SUPFAM" id="SSF56935">
    <property type="entry name" value="Porins"/>
    <property type="match status" value="1"/>
</dbReference>
<dbReference type="GO" id="GO:0009279">
    <property type="term" value="C:cell outer membrane"/>
    <property type="evidence" value="ECO:0007669"/>
    <property type="project" value="UniProtKB-SubCell"/>
</dbReference>
<gene>
    <name evidence="8" type="ORF">RD2015_2527</name>
</gene>
<evidence type="ECO:0000256" key="5">
    <source>
        <dbReference type="ARBA" id="ARBA00022729"/>
    </source>
</evidence>
<keyword evidence="7" id="KW-0998">Cell outer membrane</keyword>
<keyword evidence="9" id="KW-1185">Reference proteome</keyword>
<evidence type="ECO:0000256" key="4">
    <source>
        <dbReference type="ARBA" id="ARBA00022692"/>
    </source>
</evidence>
<dbReference type="Proteomes" id="UP000060699">
    <property type="component" value="Chromosome"/>
</dbReference>
<dbReference type="PROSITE" id="PS51257">
    <property type="entry name" value="PROKAR_LIPOPROTEIN"/>
    <property type="match status" value="1"/>
</dbReference>
<dbReference type="STRING" id="76731.RD2015_2527"/>
<keyword evidence="4" id="KW-0812">Transmembrane</keyword>
<evidence type="ECO:0000256" key="6">
    <source>
        <dbReference type="ARBA" id="ARBA00023136"/>
    </source>
</evidence>
<sequence precursor="true">MKTLPKIRPHSLLVLAAGLACASLGHAAAFKLKEQSAVGQGRAFAGSVSEADDAAVIANNPAAMAFMGGNIFQADAFVVNYSAKFSGSGRDALGRPLSGGNGGDAGTTAVIPSIYFHTPVNDRFHLGFSVTAPFGFKTEYDDGWVGRYQGLKTSLKTVDVGVSGSYKVNDTLSLGVSVFAERLDVELGNAVDFGAQLAASKVPGFLPTSADGRLKIKGDNTEVGYTLGALWRPAAGTAVGLAYRSEVKHKARGVDATFTVPTAANAVLSVAAPNTFVNSSVDTDITLPDSWTLSISQRLNDRWTVMADYSRTYWGKFDKVVLDFSSNLPNQTLNFGYRDASFYSVGADYKLNDAWTLRGGFAYDQTPVTDAVRDVRVPDVSRRWLSLGATWRASPQLTYSLGYTHLFISDTTVNLTSASASTLQGRYKLGSDILAVSGRYSF</sequence>
<comment type="similarity">
    <text evidence="2">Belongs to the OmpP1/FadL family.</text>
</comment>
<keyword evidence="6" id="KW-0472">Membrane</keyword>
<reference evidence="8 9" key="1">
    <citation type="submission" date="2015-12" db="EMBL/GenBank/DDBJ databases">
        <title>Complete genome of Roseateles depolymerans KCTC 42856.</title>
        <authorList>
            <person name="Kim K.M."/>
        </authorList>
    </citation>
    <scope>NUCLEOTIDE SEQUENCE [LARGE SCALE GENOMIC DNA]</scope>
    <source>
        <strain evidence="8 9">KCTC 42856</strain>
    </source>
</reference>
<keyword evidence="5" id="KW-0732">Signal</keyword>
<keyword evidence="3" id="KW-1134">Transmembrane beta strand</keyword>
<dbReference type="PANTHER" id="PTHR35093">
    <property type="entry name" value="OUTER MEMBRANE PROTEIN NMB0088-RELATED"/>
    <property type="match status" value="1"/>
</dbReference>
<organism evidence="8 9">
    <name type="scientific">Roseateles depolymerans</name>
    <dbReference type="NCBI Taxonomy" id="76731"/>
    <lineage>
        <taxon>Bacteria</taxon>
        <taxon>Pseudomonadati</taxon>
        <taxon>Pseudomonadota</taxon>
        <taxon>Betaproteobacteria</taxon>
        <taxon>Burkholderiales</taxon>
        <taxon>Sphaerotilaceae</taxon>
        <taxon>Roseateles</taxon>
    </lineage>
</organism>
<protein>
    <submittedName>
        <fullName evidence="8">Membrane protein</fullName>
    </submittedName>
</protein>